<dbReference type="OrthoDB" id="3511049at2759"/>
<feature type="compositionally biased region" description="Polar residues" evidence="1">
    <location>
        <begin position="220"/>
        <end position="243"/>
    </location>
</feature>
<feature type="domain" description="Bacteriophage T5 Orf172 DNA-binding" evidence="3">
    <location>
        <begin position="361"/>
        <end position="450"/>
    </location>
</feature>
<dbReference type="EMBL" id="KV750268">
    <property type="protein sequence ID" value="OCL05500.1"/>
    <property type="molecule type" value="Genomic_DNA"/>
</dbReference>
<evidence type="ECO:0000313" key="5">
    <source>
        <dbReference type="Proteomes" id="UP000250140"/>
    </source>
</evidence>
<dbReference type="InterPro" id="IPR053006">
    <property type="entry name" value="Meiosis_regulatory"/>
</dbReference>
<feature type="region of interest" description="Disordered" evidence="1">
    <location>
        <begin position="210"/>
        <end position="329"/>
    </location>
</feature>
<evidence type="ECO:0000256" key="1">
    <source>
        <dbReference type="SAM" id="MobiDB-lite"/>
    </source>
</evidence>
<dbReference type="PANTHER" id="PTHR28094:SF2">
    <property type="entry name" value="BACTERIOPHAGE T5 ORF172 DNA-BINDING DOMAIN-CONTAINING PROTEIN"/>
    <property type="match status" value="1"/>
</dbReference>
<dbReference type="AlphaFoldDB" id="A0A8E2EV85"/>
<feature type="compositionally biased region" description="Polar residues" evidence="1">
    <location>
        <begin position="254"/>
        <end position="266"/>
    </location>
</feature>
<feature type="region of interest" description="Disordered" evidence="1">
    <location>
        <begin position="88"/>
        <end position="184"/>
    </location>
</feature>
<evidence type="ECO:0000313" key="4">
    <source>
        <dbReference type="EMBL" id="OCL05500.1"/>
    </source>
</evidence>
<keyword evidence="2" id="KW-0472">Membrane</keyword>
<organism evidence="4 5">
    <name type="scientific">Glonium stellatum</name>
    <dbReference type="NCBI Taxonomy" id="574774"/>
    <lineage>
        <taxon>Eukaryota</taxon>
        <taxon>Fungi</taxon>
        <taxon>Dikarya</taxon>
        <taxon>Ascomycota</taxon>
        <taxon>Pezizomycotina</taxon>
        <taxon>Dothideomycetes</taxon>
        <taxon>Pleosporomycetidae</taxon>
        <taxon>Gloniales</taxon>
        <taxon>Gloniaceae</taxon>
        <taxon>Glonium</taxon>
    </lineage>
</organism>
<keyword evidence="5" id="KW-1185">Reference proteome</keyword>
<feature type="compositionally biased region" description="Low complexity" evidence="1">
    <location>
        <begin position="100"/>
        <end position="129"/>
    </location>
</feature>
<sequence>MITTAEVIRALICPEDAFTCIAAIANTRCISIIQLNTHERFENTKALALTNNLKILRRRLDQVVRLVLCDAHRKENVVQEYIRRWNGDENVEDTEEESGSETSELNGSESDDSSSVGSPPATAGPSAPVRIKKRTASPNFQPELFHTPVNGNNIHTFENTTSPATANRLAQKTPGSTPKKEFQPVDATYDPRTAIRFGDNCGSKSKLLAPPYEHRKRTVSDPSSTTQQNVMSKRPKNLQNGGNSEPVLRVGRTVSLQQLGSPTPARSSVGLRRMPGYLSDDDDEEEAHAASGPSDAAVAPNTSTPRPVPMAGGRRITTTTTLPEPKTSRAIDDKLRKLIKTDLSSEDHEKGAVYIFRDRDPKRSNILKIGMTKQEMTDRRTAIQRECNIVLEYVYDTPRFAGYKRAEKLAQEELTYFNRLYKCSKPKCSRNHREWFEVSEDLAEKTVERWAGFMRQNPYDENGKIKDEWVAELDKMVHAGTNERMDDHRLRSERWKFVEQPSRLVHAFRVLRRWLTHPIWEFFLGFFWHLSCVAAWFVIFCTFTNPYTAFIFCSYLLTAVISMFLSLWKQRKGRS</sequence>
<feature type="compositionally biased region" description="Acidic residues" evidence="1">
    <location>
        <begin position="89"/>
        <end position="99"/>
    </location>
</feature>
<dbReference type="Pfam" id="PF10544">
    <property type="entry name" value="T5orf172"/>
    <property type="match status" value="1"/>
</dbReference>
<dbReference type="PANTHER" id="PTHR28094">
    <property type="entry name" value="MEIOTICALLY UP-REGULATED GENE 113 PROTEIN"/>
    <property type="match status" value="1"/>
</dbReference>
<protein>
    <recommendedName>
        <fullName evidence="3">Bacteriophage T5 Orf172 DNA-binding domain-containing protein</fullName>
    </recommendedName>
</protein>
<dbReference type="SMART" id="SM00974">
    <property type="entry name" value="T5orf172"/>
    <property type="match status" value="1"/>
</dbReference>
<name>A0A8E2EV85_9PEZI</name>
<feature type="compositionally biased region" description="Polar residues" evidence="1">
    <location>
        <begin position="149"/>
        <end position="176"/>
    </location>
</feature>
<dbReference type="Proteomes" id="UP000250140">
    <property type="component" value="Unassembled WGS sequence"/>
</dbReference>
<keyword evidence="2" id="KW-1133">Transmembrane helix</keyword>
<feature type="transmembrane region" description="Helical" evidence="2">
    <location>
        <begin position="546"/>
        <end position="568"/>
    </location>
</feature>
<reference evidence="4 5" key="1">
    <citation type="journal article" date="2016" name="Nat. Commun.">
        <title>Ectomycorrhizal ecology is imprinted in the genome of the dominant symbiotic fungus Cenococcum geophilum.</title>
        <authorList>
            <consortium name="DOE Joint Genome Institute"/>
            <person name="Peter M."/>
            <person name="Kohler A."/>
            <person name="Ohm R.A."/>
            <person name="Kuo A."/>
            <person name="Krutzmann J."/>
            <person name="Morin E."/>
            <person name="Arend M."/>
            <person name="Barry K.W."/>
            <person name="Binder M."/>
            <person name="Choi C."/>
            <person name="Clum A."/>
            <person name="Copeland A."/>
            <person name="Grisel N."/>
            <person name="Haridas S."/>
            <person name="Kipfer T."/>
            <person name="LaButti K."/>
            <person name="Lindquist E."/>
            <person name="Lipzen A."/>
            <person name="Maire R."/>
            <person name="Meier B."/>
            <person name="Mihaltcheva S."/>
            <person name="Molinier V."/>
            <person name="Murat C."/>
            <person name="Poggeler S."/>
            <person name="Quandt C.A."/>
            <person name="Sperisen C."/>
            <person name="Tritt A."/>
            <person name="Tisserant E."/>
            <person name="Crous P.W."/>
            <person name="Henrissat B."/>
            <person name="Nehls U."/>
            <person name="Egli S."/>
            <person name="Spatafora J.W."/>
            <person name="Grigoriev I.V."/>
            <person name="Martin F.M."/>
        </authorList>
    </citation>
    <scope>NUCLEOTIDE SEQUENCE [LARGE SCALE GENOMIC DNA]</scope>
    <source>
        <strain evidence="4 5">CBS 207.34</strain>
    </source>
</reference>
<gene>
    <name evidence="4" type="ORF">AOQ84DRAFT_379523</name>
</gene>
<proteinExistence type="predicted"/>
<accession>A0A8E2EV85</accession>
<evidence type="ECO:0000259" key="3">
    <source>
        <dbReference type="SMART" id="SM00974"/>
    </source>
</evidence>
<feature type="transmembrane region" description="Helical" evidence="2">
    <location>
        <begin position="519"/>
        <end position="540"/>
    </location>
</feature>
<evidence type="ECO:0000256" key="2">
    <source>
        <dbReference type="SAM" id="Phobius"/>
    </source>
</evidence>
<dbReference type="InterPro" id="IPR018306">
    <property type="entry name" value="Phage_T5_Orf172_DNA-bd"/>
</dbReference>
<keyword evidence="2" id="KW-0812">Transmembrane</keyword>